<feature type="domain" description="Carbohydrate kinase PfkB" evidence="3">
    <location>
        <begin position="2"/>
        <end position="314"/>
    </location>
</feature>
<gene>
    <name evidence="4" type="primary">ORF20151</name>
</gene>
<dbReference type="GO" id="GO:0006000">
    <property type="term" value="P:fructose metabolic process"/>
    <property type="evidence" value="ECO:0007669"/>
    <property type="project" value="InterPro"/>
</dbReference>
<keyword evidence="2" id="KW-0418">Kinase</keyword>
<evidence type="ECO:0000256" key="1">
    <source>
        <dbReference type="ARBA" id="ARBA00022679"/>
    </source>
</evidence>
<dbReference type="InterPro" id="IPR029056">
    <property type="entry name" value="Ribokinase-like"/>
</dbReference>
<dbReference type="InterPro" id="IPR002173">
    <property type="entry name" value="Carboh/pur_kinase_PfkB_CS"/>
</dbReference>
<dbReference type="PANTHER" id="PTHR42774:SF3">
    <property type="entry name" value="KETOHEXOKINASE"/>
    <property type="match status" value="1"/>
</dbReference>
<dbReference type="PROSITE" id="PS00584">
    <property type="entry name" value="PFKB_KINASES_2"/>
    <property type="match status" value="1"/>
</dbReference>
<evidence type="ECO:0000256" key="2">
    <source>
        <dbReference type="ARBA" id="ARBA00022777"/>
    </source>
</evidence>
<organism evidence="4">
    <name type="scientific">Arion vulgaris</name>
    <dbReference type="NCBI Taxonomy" id="1028688"/>
    <lineage>
        <taxon>Eukaryota</taxon>
        <taxon>Metazoa</taxon>
        <taxon>Spiralia</taxon>
        <taxon>Lophotrochozoa</taxon>
        <taxon>Mollusca</taxon>
        <taxon>Gastropoda</taxon>
        <taxon>Heterobranchia</taxon>
        <taxon>Euthyneura</taxon>
        <taxon>Panpulmonata</taxon>
        <taxon>Eupulmonata</taxon>
        <taxon>Stylommatophora</taxon>
        <taxon>Helicina</taxon>
        <taxon>Arionoidea</taxon>
        <taxon>Arionidae</taxon>
        <taxon>Arion</taxon>
    </lineage>
</organism>
<dbReference type="GO" id="GO:0004454">
    <property type="term" value="F:ketohexokinase activity"/>
    <property type="evidence" value="ECO:0007669"/>
    <property type="project" value="InterPro"/>
</dbReference>
<protein>
    <recommendedName>
        <fullName evidence="3">Carbohydrate kinase PfkB domain-containing protein</fullName>
    </recommendedName>
</protein>
<dbReference type="AlphaFoldDB" id="A0A0B6YBA6"/>
<dbReference type="Gene3D" id="3.40.1190.20">
    <property type="match status" value="1"/>
</dbReference>
<proteinExistence type="predicted"/>
<dbReference type="InterPro" id="IPR034093">
    <property type="entry name" value="KHK"/>
</dbReference>
<name>A0A0B6YBA6_9EUPU</name>
<accession>A0A0B6YBA6</accession>
<keyword evidence="1" id="KW-0808">Transferase</keyword>
<dbReference type="CDD" id="cd01939">
    <property type="entry name" value="Ketohexokinase"/>
    <property type="match status" value="1"/>
</dbReference>
<dbReference type="SUPFAM" id="SSF53613">
    <property type="entry name" value="Ribokinase-like"/>
    <property type="match status" value="1"/>
</dbReference>
<dbReference type="Pfam" id="PF00294">
    <property type="entry name" value="PfkB"/>
    <property type="match status" value="1"/>
</dbReference>
<dbReference type="PANTHER" id="PTHR42774">
    <property type="entry name" value="PHOSPHOTRANSFERASE SYSTEM TRANSPORT PROTEIN"/>
    <property type="match status" value="1"/>
</dbReference>
<dbReference type="InterPro" id="IPR011611">
    <property type="entry name" value="PfkB_dom"/>
</dbReference>
<sequence>RDKVLCVGKACVDFVNIAQKYPEEDSDQRGLEYYWQRGGNATNNCTVLSILSVPCEFLGVLGNHGVEASWIKSDFDKCGIETTNCLFKSVQCPIATIVISQTTGSRTILFYPRDCPELTFDEFHEIFHEDFSHYSWIHFELCNAMKDTSSMIDDIVAYNERVHPPQISNNHPSRIILSLEVEKPELQNPESVMDKADVVFISKDFAKLKGYFNPNDAVEGLYNLCQDGAVLICAWGDVGASAHFRGSTFKASSLTDIKIIDTLGAGDTFVAGVISSLWKHGWMGEASDKSGAIITNALEFGCRVAGLKCTMFGYQGLRQLVSSIS</sequence>
<evidence type="ECO:0000313" key="4">
    <source>
        <dbReference type="EMBL" id="CEK53393.1"/>
    </source>
</evidence>
<feature type="non-terminal residue" evidence="4">
    <location>
        <position position="1"/>
    </location>
</feature>
<evidence type="ECO:0000259" key="3">
    <source>
        <dbReference type="Pfam" id="PF00294"/>
    </source>
</evidence>
<dbReference type="EMBL" id="HACG01006528">
    <property type="protein sequence ID" value="CEK53393.1"/>
    <property type="molecule type" value="Transcribed_RNA"/>
</dbReference>
<dbReference type="InterPro" id="IPR052562">
    <property type="entry name" value="Ketohexokinase-related"/>
</dbReference>
<reference evidence="4" key="1">
    <citation type="submission" date="2014-12" db="EMBL/GenBank/DDBJ databases">
        <title>Insight into the proteome of Arion vulgaris.</title>
        <authorList>
            <person name="Aradska J."/>
            <person name="Bulat T."/>
            <person name="Smidak R."/>
            <person name="Sarate P."/>
            <person name="Gangsoo J."/>
            <person name="Sialana F."/>
            <person name="Bilban M."/>
            <person name="Lubec G."/>
        </authorList>
    </citation>
    <scope>NUCLEOTIDE SEQUENCE</scope>
    <source>
        <tissue evidence="4">Skin</tissue>
    </source>
</reference>